<keyword evidence="3" id="KW-1133">Transmembrane helix</keyword>
<keyword evidence="2" id="KW-0812">Transmembrane</keyword>
<keyword evidence="7" id="KW-1185">Reference proteome</keyword>
<dbReference type="PANTHER" id="PTHR13800:SF12">
    <property type="entry name" value="TRANSIENT RECEPTOR POTENTIAL CATION CHANNEL SUBFAMILY M MEMBER-LIKE 2"/>
    <property type="match status" value="1"/>
</dbReference>
<organism evidence="6 7">
    <name type="scientific">Mizuhopecten yessoensis</name>
    <name type="common">Japanese scallop</name>
    <name type="synonym">Patinopecten yessoensis</name>
    <dbReference type="NCBI Taxonomy" id="6573"/>
    <lineage>
        <taxon>Eukaryota</taxon>
        <taxon>Metazoa</taxon>
        <taxon>Spiralia</taxon>
        <taxon>Lophotrochozoa</taxon>
        <taxon>Mollusca</taxon>
        <taxon>Bivalvia</taxon>
        <taxon>Autobranchia</taxon>
        <taxon>Pteriomorphia</taxon>
        <taxon>Pectinida</taxon>
        <taxon>Pectinoidea</taxon>
        <taxon>Pectinidae</taxon>
        <taxon>Mizuhopecten</taxon>
    </lineage>
</organism>
<reference evidence="6 7" key="1">
    <citation type="journal article" date="2017" name="Nat. Ecol. Evol.">
        <title>Scallop genome provides insights into evolution of bilaterian karyotype and development.</title>
        <authorList>
            <person name="Wang S."/>
            <person name="Zhang J."/>
            <person name="Jiao W."/>
            <person name="Li J."/>
            <person name="Xun X."/>
            <person name="Sun Y."/>
            <person name="Guo X."/>
            <person name="Huan P."/>
            <person name="Dong B."/>
            <person name="Zhang L."/>
            <person name="Hu X."/>
            <person name="Sun X."/>
            <person name="Wang J."/>
            <person name="Zhao C."/>
            <person name="Wang Y."/>
            <person name="Wang D."/>
            <person name="Huang X."/>
            <person name="Wang R."/>
            <person name="Lv J."/>
            <person name="Li Y."/>
            <person name="Zhang Z."/>
            <person name="Liu B."/>
            <person name="Lu W."/>
            <person name="Hui Y."/>
            <person name="Liang J."/>
            <person name="Zhou Z."/>
            <person name="Hou R."/>
            <person name="Li X."/>
            <person name="Liu Y."/>
            <person name="Li H."/>
            <person name="Ning X."/>
            <person name="Lin Y."/>
            <person name="Zhao L."/>
            <person name="Xing Q."/>
            <person name="Dou J."/>
            <person name="Li Y."/>
            <person name="Mao J."/>
            <person name="Guo H."/>
            <person name="Dou H."/>
            <person name="Li T."/>
            <person name="Mu C."/>
            <person name="Jiang W."/>
            <person name="Fu Q."/>
            <person name="Fu X."/>
            <person name="Miao Y."/>
            <person name="Liu J."/>
            <person name="Yu Q."/>
            <person name="Li R."/>
            <person name="Liao H."/>
            <person name="Li X."/>
            <person name="Kong Y."/>
            <person name="Jiang Z."/>
            <person name="Chourrout D."/>
            <person name="Li R."/>
            <person name="Bao Z."/>
        </authorList>
    </citation>
    <scope>NUCLEOTIDE SEQUENCE [LARGE SCALE GENOMIC DNA]</scope>
    <source>
        <strain evidence="6 7">PY_sf001</strain>
    </source>
</reference>
<dbReference type="GO" id="GO:0099604">
    <property type="term" value="F:ligand-gated calcium channel activity"/>
    <property type="evidence" value="ECO:0007669"/>
    <property type="project" value="TreeGrafter"/>
</dbReference>
<keyword evidence="6" id="KW-0675">Receptor</keyword>
<feature type="domain" description="TRPM-like" evidence="5">
    <location>
        <begin position="7"/>
        <end position="71"/>
    </location>
</feature>
<keyword evidence="4" id="KW-0472">Membrane</keyword>
<evidence type="ECO:0000256" key="3">
    <source>
        <dbReference type="ARBA" id="ARBA00022989"/>
    </source>
</evidence>
<protein>
    <submittedName>
        <fullName evidence="6">Transient receptor potential cation channel subfamily M member 3</fullName>
    </submittedName>
</protein>
<accession>A0A210PTD9</accession>
<comment type="caution">
    <text evidence="6">The sequence shown here is derived from an EMBL/GenBank/DDBJ whole genome shotgun (WGS) entry which is preliminary data.</text>
</comment>
<dbReference type="EMBL" id="NEDP02005510">
    <property type="protein sequence ID" value="OWF39753.1"/>
    <property type="molecule type" value="Genomic_DNA"/>
</dbReference>
<evidence type="ECO:0000313" key="7">
    <source>
        <dbReference type="Proteomes" id="UP000242188"/>
    </source>
</evidence>
<dbReference type="InterPro" id="IPR050927">
    <property type="entry name" value="TRPM"/>
</dbReference>
<evidence type="ECO:0000256" key="2">
    <source>
        <dbReference type="ARBA" id="ARBA00022692"/>
    </source>
</evidence>
<evidence type="ECO:0000259" key="5">
    <source>
        <dbReference type="Pfam" id="PF25508"/>
    </source>
</evidence>
<gene>
    <name evidence="6" type="ORF">KP79_PYT16534</name>
</gene>
<evidence type="ECO:0000256" key="1">
    <source>
        <dbReference type="ARBA" id="ARBA00004141"/>
    </source>
</evidence>
<dbReference type="GO" id="GO:0005886">
    <property type="term" value="C:plasma membrane"/>
    <property type="evidence" value="ECO:0007669"/>
    <property type="project" value="TreeGrafter"/>
</dbReference>
<proteinExistence type="predicted"/>
<dbReference type="InterPro" id="IPR057366">
    <property type="entry name" value="TRPM-like"/>
</dbReference>
<name>A0A210PTD9_MIZYE</name>
<dbReference type="Pfam" id="PF25508">
    <property type="entry name" value="TRPM2"/>
    <property type="match status" value="1"/>
</dbReference>
<dbReference type="PANTHER" id="PTHR13800">
    <property type="entry name" value="TRANSIENT RECEPTOR POTENTIAL CATION CHANNEL, SUBFAMILY M, MEMBER 6"/>
    <property type="match status" value="1"/>
</dbReference>
<evidence type="ECO:0000313" key="6">
    <source>
        <dbReference type="EMBL" id="OWF39753.1"/>
    </source>
</evidence>
<evidence type="ECO:0000256" key="4">
    <source>
        <dbReference type="ARBA" id="ARBA00023136"/>
    </source>
</evidence>
<comment type="subcellular location">
    <subcellularLocation>
        <location evidence="1">Membrane</location>
        <topology evidence="1">Multi-pass membrane protein</topology>
    </subcellularLocation>
</comment>
<dbReference type="AlphaFoldDB" id="A0A210PTD9"/>
<sequence>MAFVIDNKDLEASLNDNADEFCQLAQTMLTKCKESNEQKTMDMLATRMEDWGNATCRKIAWITENKSFVTHPFFQSVLSKEWMGELSLINRWTGLTIPLCVVPPMQLLIPCLIRFKIDDENEQRQNKVSKVK</sequence>
<dbReference type="OrthoDB" id="9994106at2759"/>
<dbReference type="Proteomes" id="UP000242188">
    <property type="component" value="Unassembled WGS sequence"/>
</dbReference>